<organism evidence="2 3">
    <name type="scientific">Reticulomyxa filosa</name>
    <dbReference type="NCBI Taxonomy" id="46433"/>
    <lineage>
        <taxon>Eukaryota</taxon>
        <taxon>Sar</taxon>
        <taxon>Rhizaria</taxon>
        <taxon>Retaria</taxon>
        <taxon>Foraminifera</taxon>
        <taxon>Monothalamids</taxon>
        <taxon>Reticulomyxidae</taxon>
        <taxon>Reticulomyxa</taxon>
    </lineage>
</organism>
<name>X6N6S7_RETFI</name>
<evidence type="ECO:0000313" key="3">
    <source>
        <dbReference type="Proteomes" id="UP000023152"/>
    </source>
</evidence>
<evidence type="ECO:0000256" key="1">
    <source>
        <dbReference type="SAM" id="MobiDB-lite"/>
    </source>
</evidence>
<feature type="compositionally biased region" description="Basic and acidic residues" evidence="1">
    <location>
        <begin position="72"/>
        <end position="116"/>
    </location>
</feature>
<feature type="region of interest" description="Disordered" evidence="1">
    <location>
        <begin position="1"/>
        <end position="116"/>
    </location>
</feature>
<accession>X6N6S7</accession>
<feature type="compositionally biased region" description="Basic and acidic residues" evidence="1">
    <location>
        <begin position="18"/>
        <end position="41"/>
    </location>
</feature>
<dbReference type="EMBL" id="ASPP01011432">
    <property type="protein sequence ID" value="ETO21638.1"/>
    <property type="molecule type" value="Genomic_DNA"/>
</dbReference>
<comment type="caution">
    <text evidence="2">The sequence shown here is derived from an EMBL/GenBank/DDBJ whole genome shotgun (WGS) entry which is preliminary data.</text>
</comment>
<feature type="compositionally biased region" description="Low complexity" evidence="1">
    <location>
        <begin position="42"/>
        <end position="54"/>
    </location>
</feature>
<proteinExistence type="predicted"/>
<feature type="non-terminal residue" evidence="2">
    <location>
        <position position="1"/>
    </location>
</feature>
<evidence type="ECO:0000313" key="2">
    <source>
        <dbReference type="EMBL" id="ETO21638.1"/>
    </source>
</evidence>
<dbReference type="AlphaFoldDB" id="X6N6S7"/>
<sequence length="116" mass="14220">FRSEANVPQSQQQDDDEHQQQEEDEHKQPEQHQPDQVEEHQGQPQQQDQQSELEPTNSFQRLMRSMGKNYKTPKEMWEDEERKEKIAEQKAKERSKKMFRDLMREQNDPHRIFLKF</sequence>
<reference evidence="2 3" key="1">
    <citation type="journal article" date="2013" name="Curr. Biol.">
        <title>The Genome of the Foraminiferan Reticulomyxa filosa.</title>
        <authorList>
            <person name="Glockner G."/>
            <person name="Hulsmann N."/>
            <person name="Schleicher M."/>
            <person name="Noegel A.A."/>
            <person name="Eichinger L."/>
            <person name="Gallinger C."/>
            <person name="Pawlowski J."/>
            <person name="Sierra R."/>
            <person name="Euteneuer U."/>
            <person name="Pillet L."/>
            <person name="Moustafa A."/>
            <person name="Platzer M."/>
            <person name="Groth M."/>
            <person name="Szafranski K."/>
            <person name="Schliwa M."/>
        </authorList>
    </citation>
    <scope>NUCLEOTIDE SEQUENCE [LARGE SCALE GENOMIC DNA]</scope>
</reference>
<gene>
    <name evidence="2" type="ORF">RFI_15565</name>
</gene>
<dbReference type="Proteomes" id="UP000023152">
    <property type="component" value="Unassembled WGS sequence"/>
</dbReference>
<protein>
    <submittedName>
        <fullName evidence="2">Uncharacterized protein</fullName>
    </submittedName>
</protein>
<keyword evidence="3" id="KW-1185">Reference proteome</keyword>